<evidence type="ECO:0000256" key="1">
    <source>
        <dbReference type="SAM" id="MobiDB-lite"/>
    </source>
</evidence>
<evidence type="ECO:0000313" key="2">
    <source>
        <dbReference type="EMBL" id="PXF43988.1"/>
    </source>
</evidence>
<gene>
    <name evidence="2" type="ORF">BWQ96_06221</name>
</gene>
<feature type="compositionally biased region" description="Basic and acidic residues" evidence="1">
    <location>
        <begin position="173"/>
        <end position="192"/>
    </location>
</feature>
<organism evidence="2 3">
    <name type="scientific">Gracilariopsis chorda</name>
    <dbReference type="NCBI Taxonomy" id="448386"/>
    <lineage>
        <taxon>Eukaryota</taxon>
        <taxon>Rhodophyta</taxon>
        <taxon>Florideophyceae</taxon>
        <taxon>Rhodymeniophycidae</taxon>
        <taxon>Gracilariales</taxon>
        <taxon>Gracilariaceae</taxon>
        <taxon>Gracilariopsis</taxon>
    </lineage>
</organism>
<feature type="compositionally biased region" description="Basic residues" evidence="1">
    <location>
        <begin position="161"/>
        <end position="171"/>
    </location>
</feature>
<feature type="compositionally biased region" description="Basic residues" evidence="1">
    <location>
        <begin position="134"/>
        <end position="146"/>
    </location>
</feature>
<protein>
    <submittedName>
        <fullName evidence="2">Uncharacterized protein</fullName>
    </submittedName>
</protein>
<dbReference type="Proteomes" id="UP000247409">
    <property type="component" value="Unassembled WGS sequence"/>
</dbReference>
<feature type="compositionally biased region" description="Basic and acidic residues" evidence="1">
    <location>
        <begin position="17"/>
        <end position="46"/>
    </location>
</feature>
<feature type="compositionally biased region" description="Low complexity" evidence="1">
    <location>
        <begin position="240"/>
        <end position="250"/>
    </location>
</feature>
<dbReference type="AlphaFoldDB" id="A0A2V3IPI1"/>
<accession>A0A2V3IPI1</accession>
<feature type="compositionally biased region" description="Basic and acidic residues" evidence="1">
    <location>
        <begin position="276"/>
        <end position="302"/>
    </location>
</feature>
<keyword evidence="3" id="KW-1185">Reference proteome</keyword>
<proteinExistence type="predicted"/>
<feature type="compositionally biased region" description="Basic and acidic residues" evidence="1">
    <location>
        <begin position="69"/>
        <end position="86"/>
    </location>
</feature>
<comment type="caution">
    <text evidence="2">The sequence shown here is derived from an EMBL/GenBank/DDBJ whole genome shotgun (WGS) entry which is preliminary data.</text>
</comment>
<feature type="compositionally biased region" description="Basic residues" evidence="1">
    <location>
        <begin position="58"/>
        <end position="68"/>
    </location>
</feature>
<feature type="compositionally biased region" description="Basic residues" evidence="1">
    <location>
        <begin position="226"/>
        <end position="235"/>
    </location>
</feature>
<feature type="region of interest" description="Disordered" evidence="1">
    <location>
        <begin position="1"/>
        <end position="252"/>
    </location>
</feature>
<feature type="compositionally biased region" description="Low complexity" evidence="1">
    <location>
        <begin position="194"/>
        <end position="203"/>
    </location>
</feature>
<sequence length="318" mass="36578">MKRGGGKHRGILRKRGQSWDDVRSERTIRFSNDSDSRDGFDGRERNGFYGMERSPSPPRRRKSNRKAKRADEYSKDNWGFGDDRKARSARAVRNWKSSESSSGFHRDRGKRNRNRNRDVSSESSDVGFGFGRGSRNRGRRDRKTKSVRVSGSQSWGYPQRNGKKSKKKGKQKAGTEEWGRGGWESRREDKARGWGRSRSSSPSGWGGNYGKRSHRRESRDRWGQGGKRRGHRYNKRKDSYSSTSSVGTGTAIRLRNRVAIRYRSKTVLATAGGFDAAKESAKWNHDGRLRSSSDRRRHEPKPPRRNKRKGIFAMLSCF</sequence>
<feature type="compositionally biased region" description="Basic residues" evidence="1">
    <location>
        <begin position="1"/>
        <end position="16"/>
    </location>
</feature>
<dbReference type="EMBL" id="NBIV01000104">
    <property type="protein sequence ID" value="PXF43988.1"/>
    <property type="molecule type" value="Genomic_DNA"/>
</dbReference>
<feature type="compositionally biased region" description="Polar residues" evidence="1">
    <location>
        <begin position="147"/>
        <end position="156"/>
    </location>
</feature>
<reference evidence="2 3" key="1">
    <citation type="journal article" date="2018" name="Mol. Biol. Evol.">
        <title>Analysis of the draft genome of the red seaweed Gracilariopsis chorda provides insights into genome size evolution in Rhodophyta.</title>
        <authorList>
            <person name="Lee J."/>
            <person name="Yang E.C."/>
            <person name="Graf L."/>
            <person name="Yang J.H."/>
            <person name="Qiu H."/>
            <person name="Zel Zion U."/>
            <person name="Chan C.X."/>
            <person name="Stephens T.G."/>
            <person name="Weber A.P.M."/>
            <person name="Boo G.H."/>
            <person name="Boo S.M."/>
            <person name="Kim K.M."/>
            <person name="Shin Y."/>
            <person name="Jung M."/>
            <person name="Lee S.J."/>
            <person name="Yim H.S."/>
            <person name="Lee J.H."/>
            <person name="Bhattacharya D."/>
            <person name="Yoon H.S."/>
        </authorList>
    </citation>
    <scope>NUCLEOTIDE SEQUENCE [LARGE SCALE GENOMIC DNA]</scope>
    <source>
        <strain evidence="2 3">SKKU-2015</strain>
        <tissue evidence="2">Whole body</tissue>
    </source>
</reference>
<name>A0A2V3IPI1_9FLOR</name>
<feature type="region of interest" description="Disordered" evidence="1">
    <location>
        <begin position="271"/>
        <end position="312"/>
    </location>
</feature>
<evidence type="ECO:0000313" key="3">
    <source>
        <dbReference type="Proteomes" id="UP000247409"/>
    </source>
</evidence>